<dbReference type="InterPro" id="IPR000477">
    <property type="entry name" value="RT_dom"/>
</dbReference>
<name>Q7XSL7_ORYSJ</name>
<keyword evidence="4" id="KW-0479">Metal-binding</keyword>
<dbReference type="AlphaFoldDB" id="Q7XSL7"/>
<dbReference type="Proteomes" id="UP000000763">
    <property type="component" value="Chromosome 4"/>
</dbReference>
<dbReference type="CDD" id="cd01647">
    <property type="entry name" value="RT_LTR"/>
    <property type="match status" value="1"/>
</dbReference>
<evidence type="ECO:0000256" key="5">
    <source>
        <dbReference type="SAM" id="MobiDB-lite"/>
    </source>
</evidence>
<keyword evidence="1" id="KW-0645">Protease</keyword>
<keyword evidence="4" id="KW-0862">Zinc</keyword>
<accession>Q7XSL7</accession>
<proteinExistence type="predicted"/>
<dbReference type="Pfam" id="PF24626">
    <property type="entry name" value="SH3_Tf2-1"/>
    <property type="match status" value="1"/>
</dbReference>
<evidence type="ECO:0000313" key="7">
    <source>
        <dbReference type="EMBL" id="CAE01890.2"/>
    </source>
</evidence>
<evidence type="ECO:0000259" key="6">
    <source>
        <dbReference type="PROSITE" id="PS50158"/>
    </source>
</evidence>
<keyword evidence="3" id="KW-0238">DNA-binding</keyword>
<dbReference type="GO" id="GO:0008270">
    <property type="term" value="F:zinc ion binding"/>
    <property type="evidence" value="ECO:0007669"/>
    <property type="project" value="UniProtKB-KW"/>
</dbReference>
<evidence type="ECO:0000256" key="4">
    <source>
        <dbReference type="PROSITE-ProRule" id="PRU00047"/>
    </source>
</evidence>
<feature type="compositionally biased region" description="Polar residues" evidence="5">
    <location>
        <begin position="298"/>
        <end position="310"/>
    </location>
</feature>
<dbReference type="Pfam" id="PF17919">
    <property type="entry name" value="RT_RNaseH_2"/>
    <property type="match status" value="1"/>
</dbReference>
<keyword evidence="4" id="KW-0863">Zinc-finger</keyword>
<reference evidence="8" key="2">
    <citation type="journal article" date="2008" name="Nucleic Acids Res.">
        <title>The rice annotation project database (RAP-DB): 2008 update.</title>
        <authorList>
            <consortium name="The rice annotation project (RAP)"/>
        </authorList>
    </citation>
    <scope>GENOME REANNOTATION</scope>
    <source>
        <strain evidence="8">cv. Nipponbare</strain>
    </source>
</reference>
<dbReference type="InterPro" id="IPR056924">
    <property type="entry name" value="SH3_Tf2-1"/>
</dbReference>
<dbReference type="Pfam" id="PF00078">
    <property type="entry name" value="RVT_1"/>
    <property type="match status" value="1"/>
</dbReference>
<dbReference type="GO" id="GO:0006508">
    <property type="term" value="P:proteolysis"/>
    <property type="evidence" value="ECO:0007669"/>
    <property type="project" value="UniProtKB-KW"/>
</dbReference>
<dbReference type="InterPro" id="IPR043502">
    <property type="entry name" value="DNA/RNA_pol_sf"/>
</dbReference>
<feature type="compositionally biased region" description="Low complexity" evidence="5">
    <location>
        <begin position="311"/>
        <end position="340"/>
    </location>
</feature>
<dbReference type="Gene3D" id="1.10.340.70">
    <property type="match status" value="1"/>
</dbReference>
<reference evidence="8" key="1">
    <citation type="journal article" date="2005" name="Nature">
        <title>The map-based sequence of the rice genome.</title>
        <authorList>
            <consortium name="International rice genome sequencing project (IRGSP)"/>
            <person name="Matsumoto T."/>
            <person name="Wu J."/>
            <person name="Kanamori H."/>
            <person name="Katayose Y."/>
            <person name="Fujisawa M."/>
            <person name="Namiki N."/>
            <person name="Mizuno H."/>
            <person name="Yamamoto K."/>
            <person name="Antonio B.A."/>
            <person name="Baba T."/>
            <person name="Sakata K."/>
            <person name="Nagamura Y."/>
            <person name="Aoki H."/>
            <person name="Arikawa K."/>
            <person name="Arita K."/>
            <person name="Bito T."/>
            <person name="Chiden Y."/>
            <person name="Fujitsuka N."/>
            <person name="Fukunaka R."/>
            <person name="Hamada M."/>
            <person name="Harada C."/>
            <person name="Hayashi A."/>
            <person name="Hijishita S."/>
            <person name="Honda M."/>
            <person name="Hosokawa S."/>
            <person name="Ichikawa Y."/>
            <person name="Idonuma A."/>
            <person name="Iijima M."/>
            <person name="Ikeda M."/>
            <person name="Ikeno M."/>
            <person name="Ito K."/>
            <person name="Ito S."/>
            <person name="Ito T."/>
            <person name="Ito Y."/>
            <person name="Ito Y."/>
            <person name="Iwabuchi A."/>
            <person name="Kamiya K."/>
            <person name="Karasawa W."/>
            <person name="Kurita K."/>
            <person name="Katagiri S."/>
            <person name="Kikuta A."/>
            <person name="Kobayashi H."/>
            <person name="Kobayashi N."/>
            <person name="Machita K."/>
            <person name="Maehara T."/>
            <person name="Masukawa M."/>
            <person name="Mizubayashi T."/>
            <person name="Mukai Y."/>
            <person name="Nagasaki H."/>
            <person name="Nagata Y."/>
            <person name="Naito S."/>
            <person name="Nakashima M."/>
            <person name="Nakama Y."/>
            <person name="Nakamichi Y."/>
            <person name="Nakamura M."/>
            <person name="Meguro A."/>
            <person name="Negishi M."/>
            <person name="Ohta I."/>
            <person name="Ohta T."/>
            <person name="Okamoto M."/>
            <person name="Ono N."/>
            <person name="Saji S."/>
            <person name="Sakaguchi M."/>
            <person name="Sakai K."/>
            <person name="Shibata M."/>
            <person name="Shimokawa T."/>
            <person name="Song J."/>
            <person name="Takazaki Y."/>
            <person name="Terasawa K."/>
            <person name="Tsugane M."/>
            <person name="Tsuji K."/>
            <person name="Ueda S."/>
            <person name="Waki K."/>
            <person name="Yamagata H."/>
            <person name="Yamamoto M."/>
            <person name="Yamamoto S."/>
            <person name="Yamane H."/>
            <person name="Yoshiki S."/>
            <person name="Yoshihara R."/>
            <person name="Yukawa K."/>
            <person name="Zhong H."/>
            <person name="Yano M."/>
            <person name="Yuan Q."/>
            <person name="Ouyang S."/>
            <person name="Liu J."/>
            <person name="Jones K.M."/>
            <person name="Gansberger K."/>
            <person name="Moffat K."/>
            <person name="Hill J."/>
            <person name="Bera J."/>
            <person name="Fadrosh D."/>
            <person name="Jin S."/>
            <person name="Johri S."/>
            <person name="Kim M."/>
            <person name="Overton L."/>
            <person name="Reardon M."/>
            <person name="Tsitrin T."/>
            <person name="Vuong H."/>
            <person name="Weaver B."/>
            <person name="Ciecko A."/>
            <person name="Tallon L."/>
            <person name="Jackson J."/>
            <person name="Pai G."/>
            <person name="Aken S.V."/>
            <person name="Utterback T."/>
            <person name="Reidmuller S."/>
            <person name="Feldblyum T."/>
            <person name="Hsiao J."/>
            <person name="Zismann V."/>
            <person name="Iobst S."/>
            <person name="de Vazeille A.R."/>
            <person name="Buell C.R."/>
            <person name="Ying K."/>
            <person name="Li Y."/>
            <person name="Lu T."/>
            <person name="Huang Y."/>
            <person name="Zhao Q."/>
            <person name="Feng Q."/>
            <person name="Zhang L."/>
            <person name="Zhu J."/>
            <person name="Weng Q."/>
            <person name="Mu J."/>
            <person name="Lu Y."/>
            <person name="Fan D."/>
            <person name="Liu Y."/>
            <person name="Guan J."/>
            <person name="Zhang Y."/>
            <person name="Yu S."/>
            <person name="Liu X."/>
            <person name="Zhang Y."/>
            <person name="Hong G."/>
            <person name="Han B."/>
            <person name="Choisne N."/>
            <person name="Demange N."/>
            <person name="Orjeda G."/>
            <person name="Samain S."/>
            <person name="Cattolico L."/>
            <person name="Pelletier E."/>
            <person name="Couloux A."/>
            <person name="Segurens B."/>
            <person name="Wincker P."/>
            <person name="D'Hont A."/>
            <person name="Scarpelli C."/>
            <person name="Weissenbach J."/>
            <person name="Salanoubat M."/>
            <person name="Quetier F."/>
            <person name="Yu Y."/>
            <person name="Kim H.R."/>
            <person name="Rambo T."/>
            <person name="Currie J."/>
            <person name="Collura K."/>
            <person name="Luo M."/>
            <person name="Yang T."/>
            <person name="Ammiraju J.S.S."/>
            <person name="Engler F."/>
            <person name="Soderlund C."/>
            <person name="Wing R.A."/>
            <person name="Palmer L.E."/>
            <person name="de la Bastide M."/>
            <person name="Spiegel L."/>
            <person name="Nascimento L."/>
            <person name="Zutavern T."/>
            <person name="O'Shaughnessy A."/>
            <person name="Dike S."/>
            <person name="Dedhia N."/>
            <person name="Preston R."/>
            <person name="Balija V."/>
            <person name="McCombie W.R."/>
            <person name="Chow T."/>
            <person name="Chen H."/>
            <person name="Chung M."/>
            <person name="Chen C."/>
            <person name="Shaw J."/>
            <person name="Wu H."/>
            <person name="Hsiao K."/>
            <person name="Chao Y."/>
            <person name="Chu M."/>
            <person name="Cheng C."/>
            <person name="Hour A."/>
            <person name="Lee P."/>
            <person name="Lin S."/>
            <person name="Lin Y."/>
            <person name="Liou J."/>
            <person name="Liu S."/>
            <person name="Hsing Y."/>
            <person name="Raghuvanshi S."/>
            <person name="Mohanty A."/>
            <person name="Bharti A.K."/>
            <person name="Gaur A."/>
            <person name="Gupta V."/>
            <person name="Kumar D."/>
            <person name="Ravi V."/>
            <person name="Vij S."/>
            <person name="Kapur A."/>
            <person name="Khurana P."/>
            <person name="Khurana P."/>
            <person name="Khurana J.P."/>
            <person name="Tyagi A.K."/>
            <person name="Gaikwad K."/>
            <person name="Singh A."/>
            <person name="Dalal V."/>
            <person name="Srivastava S."/>
            <person name="Dixit A."/>
            <person name="Pal A.K."/>
            <person name="Ghazi I.A."/>
            <person name="Yadav M."/>
            <person name="Pandit A."/>
            <person name="Bhargava A."/>
            <person name="Sureshbabu K."/>
            <person name="Batra K."/>
            <person name="Sharma T.R."/>
            <person name="Mohapatra T."/>
            <person name="Singh N.K."/>
            <person name="Messing J."/>
            <person name="Nelson A.B."/>
            <person name="Fuks G."/>
            <person name="Kavchok S."/>
            <person name="Keizer G."/>
            <person name="Linton E."/>
            <person name="Llaca V."/>
            <person name="Song R."/>
            <person name="Tanyolac B."/>
            <person name="Young S."/>
            <person name="Ho-Il K."/>
            <person name="Hahn J.H."/>
            <person name="Sangsakoo G."/>
            <person name="Vanavichit A."/>
            <person name="de Mattos Luiz.A.T."/>
            <person name="Zimmer P.D."/>
            <person name="Malone G."/>
            <person name="Dellagostin O."/>
            <person name="de Oliveira A.C."/>
            <person name="Bevan M."/>
            <person name="Bancroft I."/>
            <person name="Minx P."/>
            <person name="Cordum H."/>
            <person name="Wilson R."/>
            <person name="Cheng Z."/>
            <person name="Jin W."/>
            <person name="Jiang J."/>
            <person name="Leong S.A."/>
            <person name="Iwama H."/>
            <person name="Gojobori T."/>
            <person name="Itoh T."/>
            <person name="Niimura Y."/>
            <person name="Fujii Y."/>
            <person name="Habara T."/>
            <person name="Sakai H."/>
            <person name="Sato Y."/>
            <person name="Wilson G."/>
            <person name="Kumar K."/>
            <person name="McCouch S."/>
            <person name="Juretic N."/>
            <person name="Hoen D."/>
            <person name="Wright S."/>
            <person name="Bruskiewich R."/>
            <person name="Bureau T."/>
            <person name="Miyao A."/>
            <person name="Hirochika H."/>
            <person name="Nishikawa T."/>
            <person name="Kadowaki K."/>
            <person name="Sugiura M."/>
            <person name="Burr B."/>
            <person name="Sasaki T."/>
        </authorList>
    </citation>
    <scope>NUCLEOTIDE SEQUENCE [LARGE SCALE GENOMIC DNA]</scope>
    <source>
        <strain evidence="8">cv. Nipponbare</strain>
    </source>
</reference>
<dbReference type="PROSITE" id="PS50158">
    <property type="entry name" value="ZF_CCHC"/>
    <property type="match status" value="1"/>
</dbReference>
<evidence type="ECO:0000256" key="2">
    <source>
        <dbReference type="ARBA" id="ARBA00022750"/>
    </source>
</evidence>
<dbReference type="FunFam" id="3.30.70.270:FF:000020">
    <property type="entry name" value="Transposon Tf2-6 polyprotein-like Protein"/>
    <property type="match status" value="1"/>
</dbReference>
<feature type="domain" description="CCHC-type" evidence="6">
    <location>
        <begin position="372"/>
        <end position="387"/>
    </location>
</feature>
<dbReference type="InterPro" id="IPR036875">
    <property type="entry name" value="Znf_CCHC_sf"/>
</dbReference>
<sequence length="1021" mass="114317">MATVFYSIIYCYLGLNHTTLEATNGWGVTTRSLDFVPFRKDDTIIFLEHDLHEVKNLKLNLSVFEKLSGLKINFHRSELFCFGQAKEYYDQYSNIFGYQLGSRLFLARQEQQQRGVGVPVAKAQHPCGSCSRTANVVSSPKSKFNLLSSKDREPPLLHQVVSELKLLGGSGEHPQHSPRTRGIIQHFERQVREHAEGLDEDVRVANDRLGQLEAAQIDTNSKLSSLERSLVAVNTSLAGILNTLERMGQDGHDGSARHNHNGHDANSSIAAREELEYATDTEHDEELKREVQGRRASFRTNISAGRASSWTPSNAAAPSTRAAAPSSSSNKLRSSTTNSTPCPSEPTRGVAATPSKSSSSVASSGRTRDIQCLRCKGYGHMRKDCPSTRVMIVRADGGYSSASDLDEETYALLATNNAGEGDAPHQDEENIGAEAAEHYESLVVQRVLSAQMERAEQNQRHTLFQTKCVIKERSCRVIIDGGSCNNLASAEMEYADIFPKEVPPGLPPIRGIEHQIDLIPGASLPNRAPYRTNSGETKEIQRQVQELLDKGYVRESLSPCAVPVLLVPKKDGSWRMCVDCRAINNITIRYRHPIPRLDDMLDELSGSLVFSKIDLRSGYHQIRMKLGDEWKTTFKTKFGLYEWLVMPFGLTNAPSTFMRLMNEVLRAFIGRFVVGIEVDQAKVEAIHSWPVPTTITQVRSFLGLAGFYRRFVKDFSTIAAPLHELTKRNVTFTWAATQRNAFDTLKDKLTHAPLLQLPDFNKTFELESDASGIGLGGVLLQEGKPVAYFSEKLSGPSLNYSTYDKELFALEAHGGGLMGHFGVKKTEDILADHFFWPKMRRDVERKDRFPNLRKSKLLPRADGPFKVLQKINDNAYKLELPADFGVSPTFNIADLKPYLGEEDELESRTTQMQEGEDDEDIPSNDTTMPIAQQGPMTRARARELNYQVQGCSWHGKNSNNVESVYRLPCGSCSRTANVVSSPKSKFILLSSKDREPPLLHHHIFENWLMEVIFRATYWLWS</sequence>
<feature type="region of interest" description="Disordered" evidence="5">
    <location>
        <begin position="904"/>
        <end position="931"/>
    </location>
</feature>
<dbReference type="Gene3D" id="3.10.10.10">
    <property type="entry name" value="HIV Type 1 Reverse Transcriptase, subunit A, domain 1"/>
    <property type="match status" value="1"/>
</dbReference>
<dbReference type="PANTHER" id="PTHR35046">
    <property type="entry name" value="ZINC KNUCKLE (CCHC-TYPE) FAMILY PROTEIN"/>
    <property type="match status" value="1"/>
</dbReference>
<dbReference type="PANTHER" id="PTHR35046:SF9">
    <property type="entry name" value="RNA-DIRECTED DNA POLYMERASE"/>
    <property type="match status" value="1"/>
</dbReference>
<dbReference type="InterPro" id="IPR043128">
    <property type="entry name" value="Rev_trsase/Diguanyl_cyclase"/>
</dbReference>
<protein>
    <submittedName>
        <fullName evidence="7">OSJNBa0035O13.13 protein</fullName>
    </submittedName>
</protein>
<dbReference type="SUPFAM" id="SSF57756">
    <property type="entry name" value="Retrovirus zinc finger-like domains"/>
    <property type="match status" value="1"/>
</dbReference>
<feature type="region of interest" description="Disordered" evidence="5">
    <location>
        <begin position="248"/>
        <end position="365"/>
    </location>
</feature>
<keyword evidence="2" id="KW-0378">Hydrolase</keyword>
<dbReference type="InterPro" id="IPR041577">
    <property type="entry name" value="RT_RNaseH_2"/>
</dbReference>
<dbReference type="GO" id="GO:0004190">
    <property type="term" value="F:aspartic-type endopeptidase activity"/>
    <property type="evidence" value="ECO:0007669"/>
    <property type="project" value="UniProtKB-KW"/>
</dbReference>
<keyword evidence="2" id="KW-0064">Aspartyl protease</keyword>
<evidence type="ECO:0000313" key="8">
    <source>
        <dbReference type="Proteomes" id="UP000000763"/>
    </source>
</evidence>
<feature type="compositionally biased region" description="Low complexity" evidence="5">
    <location>
        <begin position="355"/>
        <end position="364"/>
    </location>
</feature>
<evidence type="ECO:0000256" key="1">
    <source>
        <dbReference type="ARBA" id="ARBA00022670"/>
    </source>
</evidence>
<dbReference type="EMBL" id="AL606994">
    <property type="protein sequence ID" value="CAE01890.2"/>
    <property type="molecule type" value="Genomic_DNA"/>
</dbReference>
<dbReference type="Gene3D" id="3.30.70.270">
    <property type="match status" value="1"/>
</dbReference>
<dbReference type="SUPFAM" id="SSF56672">
    <property type="entry name" value="DNA/RNA polymerases"/>
    <property type="match status" value="1"/>
</dbReference>
<organism evidence="7 8">
    <name type="scientific">Oryza sativa subsp. japonica</name>
    <name type="common">Rice</name>
    <dbReference type="NCBI Taxonomy" id="39947"/>
    <lineage>
        <taxon>Eukaryota</taxon>
        <taxon>Viridiplantae</taxon>
        <taxon>Streptophyta</taxon>
        <taxon>Embryophyta</taxon>
        <taxon>Tracheophyta</taxon>
        <taxon>Spermatophyta</taxon>
        <taxon>Magnoliopsida</taxon>
        <taxon>Liliopsida</taxon>
        <taxon>Poales</taxon>
        <taxon>Poaceae</taxon>
        <taxon>BOP clade</taxon>
        <taxon>Oryzoideae</taxon>
        <taxon>Oryzeae</taxon>
        <taxon>Oryzinae</taxon>
        <taxon>Oryza</taxon>
        <taxon>Oryza sativa</taxon>
    </lineage>
</organism>
<dbReference type="SMART" id="SM00343">
    <property type="entry name" value="ZnF_C2HC"/>
    <property type="match status" value="1"/>
</dbReference>
<dbReference type="GO" id="GO:0003677">
    <property type="term" value="F:DNA binding"/>
    <property type="evidence" value="ECO:0007669"/>
    <property type="project" value="UniProtKB-KW"/>
</dbReference>
<gene>
    <name evidence="7" type="primary">OSJNBa0035O13.13</name>
</gene>
<dbReference type="InterPro" id="IPR001878">
    <property type="entry name" value="Znf_CCHC"/>
</dbReference>
<evidence type="ECO:0000256" key="3">
    <source>
        <dbReference type="ARBA" id="ARBA00023125"/>
    </source>
</evidence>